<dbReference type="InterPro" id="IPR021109">
    <property type="entry name" value="Peptidase_aspartic_dom_sf"/>
</dbReference>
<dbReference type="InterPro" id="IPR033121">
    <property type="entry name" value="PEPTIDASE_A1"/>
</dbReference>
<dbReference type="Proteomes" id="UP001141552">
    <property type="component" value="Unassembled WGS sequence"/>
</dbReference>
<dbReference type="GO" id="GO:0006508">
    <property type="term" value="P:proteolysis"/>
    <property type="evidence" value="ECO:0007669"/>
    <property type="project" value="InterPro"/>
</dbReference>
<dbReference type="AlphaFoldDB" id="A0A9Q0JL17"/>
<dbReference type="GO" id="GO:0004190">
    <property type="term" value="F:aspartic-type endopeptidase activity"/>
    <property type="evidence" value="ECO:0007669"/>
    <property type="project" value="InterPro"/>
</dbReference>
<dbReference type="InterPro" id="IPR032799">
    <property type="entry name" value="TAXi_C"/>
</dbReference>
<sequence length="861" mass="93587">MSPTFLFLLSLIPSLVLPLHAGFVLPIQKDYKTLQYTTVIYNKTPLQQTQVVFDLGGETTWIDCYKNYKSSTYHLFPCNNTQFCDSLPNTGFSICTGDCSNTPGLPCRKNTCGLIAVNPVTYKSSLGIALTDVLKLPTTNGSTQGPLSDIKNHVLACAPSDILPGLPKSATGSLALGWSIWSLQAQLSNSSSYPNYFAVCLSGSRSNPGVAFLATSGPYIFLPGIDFSKSLTYTPLISNEAGGPFISSRDYNLPAQYFIGVTSININNKPVPLYKQFLAINDIGIGGTKISTVYNYTSLQTSIYTDFTETFVNQSSAMNLVLTKPVKPFSFCYAAKDVEMTPTGPKVPTIDLVLQSKGVYWRIYGSNSMVKVTTKKADVWCLGFVNGGADQRAAIVIGGYQIEDNLLQFDMGSKRLGPKKMSLTFLFVLFFVPSSLVLPLHAGFVLPIQKDYKTLQYTTVIYNKTPLQETKVVFDLGGEIPWIDCYKNYKSSTYHLFPCNSTQYCDSLPNTGLSICSDCSDNPGLPCGKNKCGLIAANPVTYKSTFAVALTDVLKLPTTNGSTQGPLSDIKNYVFACAPSSILPGLPKKVSGSLALGQSIWSLQVQISNSSSSYPNYFAVCLSGSRSSPGAALLATSGPYIFLPGIDLSKSLTYTPLISNEAGGPFISSQEFDRQAEYFIGVTSININNKPVPLYKQFLAINSVGIGGTKISTVYNYTSLQRSIYTGFTETFVNESSAMNLSLTKPVKPFSFCYAAKDVQMTPAGPKVPTIDLVLQSKDVYWRIYGSNSMVRVTTKEEDVWCLGFLDGGVDQRQAIVIGGYQIEDNLLQFDLGSKRLGFSSSLLQRGTTCANFKFPVKPTA</sequence>
<dbReference type="InterPro" id="IPR032861">
    <property type="entry name" value="TAXi_N"/>
</dbReference>
<dbReference type="PANTHER" id="PTHR47965:SF6">
    <property type="entry name" value="ASPARTIC PROTEINASE GIP1-RELATED"/>
    <property type="match status" value="1"/>
</dbReference>
<keyword evidence="4 6" id="KW-0732">Signal</keyword>
<evidence type="ECO:0000259" key="7">
    <source>
        <dbReference type="PROSITE" id="PS51767"/>
    </source>
</evidence>
<dbReference type="EMBL" id="JAKUCV010001625">
    <property type="protein sequence ID" value="KAJ4845623.1"/>
    <property type="molecule type" value="Genomic_DNA"/>
</dbReference>
<feature type="chain" id="PRO_5040406487" description="Peptidase A1 domain-containing protein" evidence="6">
    <location>
        <begin position="22"/>
        <end position="861"/>
    </location>
</feature>
<evidence type="ECO:0000256" key="5">
    <source>
        <dbReference type="SAM" id="Phobius"/>
    </source>
</evidence>
<feature type="non-terminal residue" evidence="8">
    <location>
        <position position="1"/>
    </location>
</feature>
<organism evidence="8 9">
    <name type="scientific">Turnera subulata</name>
    <dbReference type="NCBI Taxonomy" id="218843"/>
    <lineage>
        <taxon>Eukaryota</taxon>
        <taxon>Viridiplantae</taxon>
        <taxon>Streptophyta</taxon>
        <taxon>Embryophyta</taxon>
        <taxon>Tracheophyta</taxon>
        <taxon>Spermatophyta</taxon>
        <taxon>Magnoliopsida</taxon>
        <taxon>eudicotyledons</taxon>
        <taxon>Gunneridae</taxon>
        <taxon>Pentapetalae</taxon>
        <taxon>rosids</taxon>
        <taxon>fabids</taxon>
        <taxon>Malpighiales</taxon>
        <taxon>Passifloraceae</taxon>
        <taxon>Turnera</taxon>
    </lineage>
</organism>
<keyword evidence="9" id="KW-1185">Reference proteome</keyword>
<comment type="caution">
    <text evidence="8">The sequence shown here is derived from an EMBL/GenBank/DDBJ whole genome shotgun (WGS) entry which is preliminary data.</text>
</comment>
<evidence type="ECO:0000256" key="3">
    <source>
        <dbReference type="ARBA" id="ARBA00022525"/>
    </source>
</evidence>
<feature type="transmembrane region" description="Helical" evidence="5">
    <location>
        <begin position="423"/>
        <end position="446"/>
    </location>
</feature>
<dbReference type="Pfam" id="PF14543">
    <property type="entry name" value="TAXi_N"/>
    <property type="match status" value="2"/>
</dbReference>
<dbReference type="PROSITE" id="PS51767">
    <property type="entry name" value="PEPTIDASE_A1"/>
    <property type="match status" value="2"/>
</dbReference>
<name>A0A9Q0JL17_9ROSI</name>
<keyword evidence="5" id="KW-1133">Transmembrane helix</keyword>
<feature type="domain" description="Peptidase A1" evidence="7">
    <location>
        <begin position="36"/>
        <end position="419"/>
    </location>
</feature>
<evidence type="ECO:0000313" key="9">
    <source>
        <dbReference type="Proteomes" id="UP001141552"/>
    </source>
</evidence>
<dbReference type="FunFam" id="2.40.70.10:FF:000041">
    <property type="entry name" value="Basic 7S globulin"/>
    <property type="match status" value="2"/>
</dbReference>
<proteinExistence type="inferred from homology"/>
<dbReference type="InterPro" id="IPR001461">
    <property type="entry name" value="Aspartic_peptidase_A1"/>
</dbReference>
<dbReference type="PANTHER" id="PTHR47965">
    <property type="entry name" value="ASPARTYL PROTEASE-RELATED"/>
    <property type="match status" value="1"/>
</dbReference>
<dbReference type="Gene3D" id="2.40.70.10">
    <property type="entry name" value="Acid Proteases"/>
    <property type="match status" value="4"/>
</dbReference>
<gene>
    <name evidence="8" type="ORF">Tsubulata_041299</name>
</gene>
<comment type="subcellular location">
    <subcellularLocation>
        <location evidence="1">Secreted</location>
        <location evidence="1">Extracellular space</location>
    </subcellularLocation>
</comment>
<dbReference type="GO" id="GO:0005576">
    <property type="term" value="C:extracellular region"/>
    <property type="evidence" value="ECO:0007669"/>
    <property type="project" value="UniProtKB-SubCell"/>
</dbReference>
<evidence type="ECO:0000256" key="1">
    <source>
        <dbReference type="ARBA" id="ARBA00004239"/>
    </source>
</evidence>
<accession>A0A9Q0JL17</accession>
<keyword evidence="5" id="KW-0812">Transmembrane</keyword>
<evidence type="ECO:0000256" key="2">
    <source>
        <dbReference type="ARBA" id="ARBA00007447"/>
    </source>
</evidence>
<protein>
    <recommendedName>
        <fullName evidence="7">Peptidase A1 domain-containing protein</fullName>
    </recommendedName>
</protein>
<keyword evidence="3" id="KW-0964">Secreted</keyword>
<feature type="signal peptide" evidence="6">
    <location>
        <begin position="1"/>
        <end position="21"/>
    </location>
</feature>
<evidence type="ECO:0000256" key="6">
    <source>
        <dbReference type="SAM" id="SignalP"/>
    </source>
</evidence>
<reference evidence="8" key="1">
    <citation type="submission" date="2022-02" db="EMBL/GenBank/DDBJ databases">
        <authorList>
            <person name="Henning P.M."/>
            <person name="McCubbin A.G."/>
            <person name="Shore J.S."/>
        </authorList>
    </citation>
    <scope>NUCLEOTIDE SEQUENCE</scope>
    <source>
        <strain evidence="8">F60SS</strain>
        <tissue evidence="8">Leaves</tissue>
    </source>
</reference>
<evidence type="ECO:0000256" key="4">
    <source>
        <dbReference type="ARBA" id="ARBA00022729"/>
    </source>
</evidence>
<dbReference type="Pfam" id="PF14541">
    <property type="entry name" value="TAXi_C"/>
    <property type="match status" value="2"/>
</dbReference>
<evidence type="ECO:0000313" key="8">
    <source>
        <dbReference type="EMBL" id="KAJ4845623.1"/>
    </source>
</evidence>
<dbReference type="OrthoDB" id="1738385at2759"/>
<reference evidence="8" key="2">
    <citation type="journal article" date="2023" name="Plants (Basel)">
        <title>Annotation of the Turnera subulata (Passifloraceae) Draft Genome Reveals the S-Locus Evolved after the Divergence of Turneroideae from Passifloroideae in a Stepwise Manner.</title>
        <authorList>
            <person name="Henning P.M."/>
            <person name="Roalson E.H."/>
            <person name="Mir W."/>
            <person name="McCubbin A.G."/>
            <person name="Shore J.S."/>
        </authorList>
    </citation>
    <scope>NUCLEOTIDE SEQUENCE</scope>
    <source>
        <strain evidence="8">F60SS</strain>
    </source>
</reference>
<comment type="similarity">
    <text evidence="2">Belongs to the peptidase A1 family.</text>
</comment>
<keyword evidence="5" id="KW-0472">Membrane</keyword>
<dbReference type="SUPFAM" id="SSF50630">
    <property type="entry name" value="Acid proteases"/>
    <property type="match status" value="2"/>
</dbReference>
<feature type="domain" description="Peptidase A1" evidence="7">
    <location>
        <begin position="457"/>
        <end position="840"/>
    </location>
</feature>